<feature type="signal peptide" evidence="1">
    <location>
        <begin position="1"/>
        <end position="19"/>
    </location>
</feature>
<gene>
    <name evidence="2" type="ORF">CUN61_24415</name>
</gene>
<sequence>MNLLKFGTFIFLFSLAACATSPPYQPPPVPASAATLNDQQIHSTFMGKKLYGTTREGSHPYSITFFPDGTDVFEMAPNKPETEHWTLTDGVVCVIAKDYPTECSQVKVANNEYWLVDPKSGKVNAHLRLSPLTK</sequence>
<evidence type="ECO:0008006" key="4">
    <source>
        <dbReference type="Google" id="ProtNLM"/>
    </source>
</evidence>
<dbReference type="PROSITE" id="PS51257">
    <property type="entry name" value="PROKAR_LIPOPROTEIN"/>
    <property type="match status" value="1"/>
</dbReference>
<evidence type="ECO:0000313" key="3">
    <source>
        <dbReference type="Proteomes" id="UP000291121"/>
    </source>
</evidence>
<protein>
    <recommendedName>
        <fullName evidence="4">Lipoprotein</fullName>
    </recommendedName>
</protein>
<accession>A0A4P6G5R7</accession>
<keyword evidence="3" id="KW-1185">Reference proteome</keyword>
<keyword evidence="1" id="KW-0732">Signal</keyword>
<name>A0A4P6G5R7_9PSED</name>
<dbReference type="EMBL" id="CP024767">
    <property type="protein sequence ID" value="QAY86903.1"/>
    <property type="molecule type" value="Genomic_DNA"/>
</dbReference>
<dbReference type="Proteomes" id="UP000291121">
    <property type="component" value="Chromosome"/>
</dbReference>
<dbReference type="RefSeq" id="WP_208668915.1">
    <property type="nucleotide sequence ID" value="NZ_CP024767.1"/>
</dbReference>
<evidence type="ECO:0000313" key="2">
    <source>
        <dbReference type="EMBL" id="QAY86903.1"/>
    </source>
</evidence>
<reference evidence="2 3" key="1">
    <citation type="submission" date="2017-11" db="EMBL/GenBank/DDBJ databases">
        <title>Genome sequence of Pseudomonas arsenicoxydans ACM1.</title>
        <authorList>
            <person name="Nascimento F.X."/>
        </authorList>
    </citation>
    <scope>NUCLEOTIDE SEQUENCE [LARGE SCALE GENOMIC DNA]</scope>
    <source>
        <strain evidence="2 3">ACM1</strain>
    </source>
</reference>
<dbReference type="AlphaFoldDB" id="A0A4P6G5R7"/>
<organism evidence="2 3">
    <name type="scientific">Pseudomonas arsenicoxydans</name>
    <dbReference type="NCBI Taxonomy" id="702115"/>
    <lineage>
        <taxon>Bacteria</taxon>
        <taxon>Pseudomonadati</taxon>
        <taxon>Pseudomonadota</taxon>
        <taxon>Gammaproteobacteria</taxon>
        <taxon>Pseudomonadales</taxon>
        <taxon>Pseudomonadaceae</taxon>
        <taxon>Pseudomonas</taxon>
    </lineage>
</organism>
<feature type="chain" id="PRO_5020275158" description="Lipoprotein" evidence="1">
    <location>
        <begin position="20"/>
        <end position="134"/>
    </location>
</feature>
<evidence type="ECO:0000256" key="1">
    <source>
        <dbReference type="SAM" id="SignalP"/>
    </source>
</evidence>
<proteinExistence type="predicted"/>